<keyword evidence="1" id="KW-0812">Transmembrane</keyword>
<keyword evidence="1" id="KW-1133">Transmembrane helix</keyword>
<organism evidence="2 3">
    <name type="scientific">Solitalea longa</name>
    <dbReference type="NCBI Taxonomy" id="2079460"/>
    <lineage>
        <taxon>Bacteria</taxon>
        <taxon>Pseudomonadati</taxon>
        <taxon>Bacteroidota</taxon>
        <taxon>Sphingobacteriia</taxon>
        <taxon>Sphingobacteriales</taxon>
        <taxon>Sphingobacteriaceae</taxon>
        <taxon>Solitalea</taxon>
    </lineage>
</organism>
<reference evidence="2 3" key="1">
    <citation type="submission" date="2018-01" db="EMBL/GenBank/DDBJ databases">
        <authorList>
            <person name="Gaut B.S."/>
            <person name="Morton B.R."/>
            <person name="Clegg M.T."/>
            <person name="Duvall M.R."/>
        </authorList>
    </citation>
    <scope>NUCLEOTIDE SEQUENCE [LARGE SCALE GENOMIC DNA]</scope>
    <source>
        <strain evidence="2 3">HR-AV</strain>
    </source>
</reference>
<feature type="transmembrane region" description="Helical" evidence="1">
    <location>
        <begin position="124"/>
        <end position="140"/>
    </location>
</feature>
<dbReference type="Proteomes" id="UP000236893">
    <property type="component" value="Unassembled WGS sequence"/>
</dbReference>
<keyword evidence="1" id="KW-0472">Membrane</keyword>
<proteinExistence type="predicted"/>
<evidence type="ECO:0000313" key="3">
    <source>
        <dbReference type="Proteomes" id="UP000236893"/>
    </source>
</evidence>
<evidence type="ECO:0000313" key="2">
    <source>
        <dbReference type="EMBL" id="POY37340.1"/>
    </source>
</evidence>
<sequence>MRFIGYYQIVGGIIGIFGTLGLFIDEHALGGLHILFYALGFSLFSFSIYCGNLLRKTELKGLTLSFWNQAVQILQFCIFSIAFSYFSGARISFGFEWTESFGPDIIFSISSFSVKYTPHHTDEFYLYINIVPIIIISYLIKLEEDFEKRKQLLELD</sequence>
<feature type="transmembrane region" description="Helical" evidence="1">
    <location>
        <begin position="30"/>
        <end position="54"/>
    </location>
</feature>
<gene>
    <name evidence="2" type="ORF">C3K47_06125</name>
</gene>
<evidence type="ECO:0000256" key="1">
    <source>
        <dbReference type="SAM" id="Phobius"/>
    </source>
</evidence>
<accession>A0A2S5A434</accession>
<comment type="caution">
    <text evidence="2">The sequence shown here is derived from an EMBL/GenBank/DDBJ whole genome shotgun (WGS) entry which is preliminary data.</text>
</comment>
<keyword evidence="3" id="KW-1185">Reference proteome</keyword>
<dbReference type="AlphaFoldDB" id="A0A2S5A434"/>
<protein>
    <submittedName>
        <fullName evidence="2">Uncharacterized protein</fullName>
    </submittedName>
</protein>
<dbReference type="EMBL" id="PQVF01000004">
    <property type="protein sequence ID" value="POY37340.1"/>
    <property type="molecule type" value="Genomic_DNA"/>
</dbReference>
<name>A0A2S5A434_9SPHI</name>
<feature type="transmembrane region" description="Helical" evidence="1">
    <location>
        <begin position="66"/>
        <end position="86"/>
    </location>
</feature>
<feature type="transmembrane region" description="Helical" evidence="1">
    <location>
        <begin position="7"/>
        <end position="24"/>
    </location>
</feature>